<protein>
    <submittedName>
        <fullName evidence="3">Tetratricopeptide repeat protein</fullName>
    </submittedName>
</protein>
<dbReference type="Pfam" id="PF13374">
    <property type="entry name" value="TPR_10"/>
    <property type="match status" value="1"/>
</dbReference>
<dbReference type="Pfam" id="PF13181">
    <property type="entry name" value="TPR_8"/>
    <property type="match status" value="1"/>
</dbReference>
<dbReference type="Pfam" id="PF13191">
    <property type="entry name" value="AAA_16"/>
    <property type="match status" value="1"/>
</dbReference>
<dbReference type="InterPro" id="IPR027417">
    <property type="entry name" value="P-loop_NTPase"/>
</dbReference>
<feature type="domain" description="AAA+ ATPase" evidence="2">
    <location>
        <begin position="267"/>
        <end position="426"/>
    </location>
</feature>
<dbReference type="PANTHER" id="PTHR19860">
    <property type="entry name" value="DDB1- AND CUL4-ASSOCIATED FACTOR 12-RELATED"/>
    <property type="match status" value="1"/>
</dbReference>
<dbReference type="InterPro" id="IPR051191">
    <property type="entry name" value="DCAF12"/>
</dbReference>
<dbReference type="InterPro" id="IPR025139">
    <property type="entry name" value="DUF4062"/>
</dbReference>
<proteinExistence type="predicted"/>
<organism evidence="3">
    <name type="scientific">Pseudomonas sp. Hg7Tf</name>
    <dbReference type="NCBI Taxonomy" id="3236988"/>
    <lineage>
        <taxon>Bacteria</taxon>
        <taxon>Pseudomonadati</taxon>
        <taxon>Pseudomonadota</taxon>
        <taxon>Gammaproteobacteria</taxon>
        <taxon>Pseudomonadales</taxon>
        <taxon>Pseudomonadaceae</taxon>
        <taxon>Pseudomonas</taxon>
    </lineage>
</organism>
<dbReference type="Pfam" id="PF13271">
    <property type="entry name" value="DUF4062"/>
    <property type="match status" value="1"/>
</dbReference>
<dbReference type="GO" id="GO:0080008">
    <property type="term" value="C:Cul4-RING E3 ubiquitin ligase complex"/>
    <property type="evidence" value="ECO:0007669"/>
    <property type="project" value="TreeGrafter"/>
</dbReference>
<dbReference type="Gene3D" id="1.25.40.10">
    <property type="entry name" value="Tetratricopeptide repeat domain"/>
    <property type="match status" value="3"/>
</dbReference>
<dbReference type="SUPFAM" id="SSF48452">
    <property type="entry name" value="TPR-like"/>
    <property type="match status" value="3"/>
</dbReference>
<sequence>MQNDSSTVREIRVFLSSTFKDMQAERHYLLTRVFPEVREACESRGVGFTEIDLRWGITEQEAEKGTTVAVCLKEIDRCREFPPFFIGFLGERYGWVPDQAMLNDYLQGKELSEYVGKIQTALDKNISVTELEFDYALEGHQQGRAEALFYLRSKALTSELYSQSGGAQSTDFYDPGHGKLEVLKHKLRASGVIEIDNYASVEVFGESVKAQLLQELERRYPEQQGALALLRLPHENFASTRLKFYVPPAGSCEAVLGYCHSRLSGKEKRPALIIGEPGAGKSALMAYLARNLPRQSVLAGARVLDFHIGADGKRGIDQWLDDIQVLLEGRVTPEQALTQVPSGNEKWQALVQLLSRSVATAQGKPLILLLDGVERFDNPSQALRQFQKLSLPGQVIVILSATPSLDAGEEAVWRYGLERADAALLRTMIDTYTLNYRKRLPDALVNQLIQAPAMTLPVYMRVVLEQMRIRSAHETLEKDIQGLLSHADVGSLFRSMLTAWDLDLSTANHPQIVTQAAQYLCASRAGLSERQLALLLASDNDEPEGDSGQKRAPQLLMSRVLSVLRPYLVRYEGREQLMHSSLQSAVMQGADEILIRQEIIHIVGWASNGQHPSLSNALGSFTPLVIAERIFQACELLALDSEDAVALDTLRWDLQKPLCVVACYQSAPATLMQAFATLGAQQPGPAQAIANITAAWKASSPLWFPLAVEDLAVCNQITHQFIDLSYNALCEAWCAFVAELIAGRFNNNLTLQARNNANLAAMYIASRRPQKAERLERQVLAQFEAAFGKDHPEVGKVLAVIALARYQQGDLAEAASLGSKAYKIQLAAYPHGNRDLVQILSNLGLTYRDLGKLDAAEAMLLDGFKMAAKVFDAFDIDFITLTVVLADTYCDKQDYIRARAFAAKALEAAGNSLPSWHPTRIHALVTHGNVCAGLDKVKDAIEAYQTAYAIFLDTAPDDHQQLYTLECNLGQLLLKQGMLVEAQEVLGNAVERSRHFPSATGDASSAQEMFNQCLTFRLDQQHLKAELAHRRLMARDSATRCGLVMYLNNLAVEYKNCGQFLMAEQCFLEALDIAKDLSEIDTADRAIVFNGLAALREEQNRLEEAEQLFVQVLYLRESAFASNDQRIAHSCYLLGSVYFKQERYEEAETYLARGVATFRSVRKADIRAFADCLSVYGMVLKRVARLENARAQMKEAIALYKKCGRAAASIITGLSHEIHEINMQLGETGAVPGGGATPNWWKPWTW</sequence>
<dbReference type="InterPro" id="IPR003593">
    <property type="entry name" value="AAA+_ATPase"/>
</dbReference>
<reference evidence="3" key="1">
    <citation type="submission" date="2024-07" db="EMBL/GenBank/DDBJ databases">
        <title>Identification and characteristics of a novel species of coltsfoot's symbiotic bacteria.</title>
        <authorList>
            <person name="Juszczyk A."/>
            <person name="Jasielczuk I."/>
            <person name="Gurgul A."/>
            <person name="Rogala M."/>
            <person name="Kowalczyk A."/>
            <person name="Szmatola T."/>
            <person name="Kosecka-Strojek M."/>
            <person name="Arent Z."/>
            <person name="Latowski D."/>
        </authorList>
    </citation>
    <scope>NUCLEOTIDE SEQUENCE</scope>
    <source>
        <strain evidence="3">Hg7Tf</strain>
    </source>
</reference>
<dbReference type="RefSeq" id="WP_368491789.1">
    <property type="nucleotide sequence ID" value="NZ_CP162607.1"/>
</dbReference>
<evidence type="ECO:0000256" key="1">
    <source>
        <dbReference type="ARBA" id="ARBA00022737"/>
    </source>
</evidence>
<dbReference type="PANTHER" id="PTHR19860:SF40">
    <property type="entry name" value="WD40 REPEAT-CONTAINING PROTEIN"/>
    <property type="match status" value="1"/>
</dbReference>
<dbReference type="SMART" id="SM00382">
    <property type="entry name" value="AAA"/>
    <property type="match status" value="1"/>
</dbReference>
<keyword evidence="1" id="KW-0677">Repeat</keyword>
<dbReference type="Pfam" id="PF13424">
    <property type="entry name" value="TPR_12"/>
    <property type="match status" value="2"/>
</dbReference>
<dbReference type="InterPro" id="IPR041664">
    <property type="entry name" value="AAA_16"/>
</dbReference>
<name>A0AB39I6F2_9PSED</name>
<accession>A0AB39I6F2</accession>
<dbReference type="SMART" id="SM00028">
    <property type="entry name" value="TPR"/>
    <property type="match status" value="8"/>
</dbReference>
<dbReference type="InterPro" id="IPR019734">
    <property type="entry name" value="TPR_rpt"/>
</dbReference>
<evidence type="ECO:0000313" key="3">
    <source>
        <dbReference type="EMBL" id="XDK38084.1"/>
    </source>
</evidence>
<dbReference type="AlphaFoldDB" id="A0AB39I6F2"/>
<evidence type="ECO:0000259" key="2">
    <source>
        <dbReference type="SMART" id="SM00382"/>
    </source>
</evidence>
<dbReference type="EMBL" id="CP162607">
    <property type="protein sequence ID" value="XDK38084.1"/>
    <property type="molecule type" value="Genomic_DNA"/>
</dbReference>
<dbReference type="SUPFAM" id="SSF52540">
    <property type="entry name" value="P-loop containing nucleoside triphosphate hydrolases"/>
    <property type="match status" value="1"/>
</dbReference>
<dbReference type="InterPro" id="IPR011990">
    <property type="entry name" value="TPR-like_helical_dom_sf"/>
</dbReference>
<dbReference type="Gene3D" id="3.40.50.300">
    <property type="entry name" value="P-loop containing nucleotide triphosphate hydrolases"/>
    <property type="match status" value="1"/>
</dbReference>
<gene>
    <name evidence="3" type="ORF">AB4Y39_05260</name>
</gene>